<reference evidence="1 2" key="1">
    <citation type="journal article" date="2024" name="J Genomics">
        <title>Draft genome sequencing and assembly of Favolaschia claudopus CIRM-BRFM 2984 isolated from oak limbs.</title>
        <authorList>
            <person name="Navarro D."/>
            <person name="Drula E."/>
            <person name="Chaduli D."/>
            <person name="Cazenave R."/>
            <person name="Ahrendt S."/>
            <person name="Wang J."/>
            <person name="Lipzen A."/>
            <person name="Daum C."/>
            <person name="Barry K."/>
            <person name="Grigoriev I.V."/>
            <person name="Favel A."/>
            <person name="Rosso M.N."/>
            <person name="Martin F."/>
        </authorList>
    </citation>
    <scope>NUCLEOTIDE SEQUENCE [LARGE SCALE GENOMIC DNA]</scope>
    <source>
        <strain evidence="1 2">CIRM-BRFM 2984</strain>
    </source>
</reference>
<name>A0AAV9ZL69_9AGAR</name>
<evidence type="ECO:0000313" key="1">
    <source>
        <dbReference type="EMBL" id="KAK6984943.1"/>
    </source>
</evidence>
<organism evidence="1 2">
    <name type="scientific">Favolaschia claudopus</name>
    <dbReference type="NCBI Taxonomy" id="2862362"/>
    <lineage>
        <taxon>Eukaryota</taxon>
        <taxon>Fungi</taxon>
        <taxon>Dikarya</taxon>
        <taxon>Basidiomycota</taxon>
        <taxon>Agaricomycotina</taxon>
        <taxon>Agaricomycetes</taxon>
        <taxon>Agaricomycetidae</taxon>
        <taxon>Agaricales</taxon>
        <taxon>Marasmiineae</taxon>
        <taxon>Mycenaceae</taxon>
        <taxon>Favolaschia</taxon>
    </lineage>
</organism>
<proteinExistence type="predicted"/>
<comment type="caution">
    <text evidence="1">The sequence shown here is derived from an EMBL/GenBank/DDBJ whole genome shotgun (WGS) entry which is preliminary data.</text>
</comment>
<sequence length="459" mass="50419">MSSSGFNVLGDCLPSMNSLLVAGFRLRFRPSYGRIYLALQRVMERHATTSISALASKLQGSVSSLSLIVIHLQGSKAGNSLAFTTLGRCLLSLSTSRFDVHRLGSRCPQLAAITLLLTYSDDVDDHPFDPPHAYPSRPPRCLVLRSTSSVGHATPHNELSATHAGTESESKCGRRRFGTCIFLDGRQAVERQWPEHSRELLLDGRKHPFSSCLTASYGTIPYLSLPSIPLSRPSSSYRVDTFSPFVFVSTYSPFSLLSLPANPILLLANDPPPLSPPALSVNIGLRTVSTYPLSFTCLHTYLYRTSPSVTYIPGAFQSQSPSPHFHYCLVTVSLGTQSHIHLHIHFVDSYCTSRYDTLLSSCSTSPHPAPLLDCIVSRICAPSLKVLENTFTETCASCQVYAASDPSFSRHPPPYPRVSAENPTYRVKDIDAPHSLHPDMSRHRARSPSLRSIFPYAPS</sequence>
<gene>
    <name evidence="1" type="ORF">R3P38DRAFT_3230970</name>
</gene>
<keyword evidence="2" id="KW-1185">Reference proteome</keyword>
<dbReference type="EMBL" id="JAWWNJ010000133">
    <property type="protein sequence ID" value="KAK6984943.1"/>
    <property type="molecule type" value="Genomic_DNA"/>
</dbReference>
<accession>A0AAV9ZL69</accession>
<protein>
    <submittedName>
        <fullName evidence="1">Uncharacterized protein</fullName>
    </submittedName>
</protein>
<evidence type="ECO:0000313" key="2">
    <source>
        <dbReference type="Proteomes" id="UP001362999"/>
    </source>
</evidence>
<dbReference type="AlphaFoldDB" id="A0AAV9ZL69"/>
<dbReference type="Proteomes" id="UP001362999">
    <property type="component" value="Unassembled WGS sequence"/>
</dbReference>